<dbReference type="AlphaFoldDB" id="A0A2T9JVM0"/>
<name>A0A2T9JVM0_9CAUL</name>
<sequence length="139" mass="15266">MFEAPLSDPAQAGPIPAPAAPEGADLLIRGKPHDEAFWDQHPDIERYKVAMKAGQALVEDWEVLIWLKPDLKEASGPAERGEVPKRPADNIFEVHAAEDLGFFDRHPEIAAWRADIALNEHGSGAVHKVEVWMKPPPAG</sequence>
<organism evidence="2 3">
    <name type="scientific">Caulobacter radicis</name>
    <dbReference type="NCBI Taxonomy" id="2172650"/>
    <lineage>
        <taxon>Bacteria</taxon>
        <taxon>Pseudomonadati</taxon>
        <taxon>Pseudomonadota</taxon>
        <taxon>Alphaproteobacteria</taxon>
        <taxon>Caulobacterales</taxon>
        <taxon>Caulobacteraceae</taxon>
        <taxon>Caulobacter</taxon>
    </lineage>
</organism>
<feature type="region of interest" description="Disordered" evidence="1">
    <location>
        <begin position="1"/>
        <end position="25"/>
    </location>
</feature>
<accession>A0A2T9JVM0</accession>
<evidence type="ECO:0000256" key="1">
    <source>
        <dbReference type="SAM" id="MobiDB-lite"/>
    </source>
</evidence>
<dbReference type="RefSeq" id="WP_116490102.1">
    <property type="nucleotide sequence ID" value="NZ_QDKO01000025.1"/>
</dbReference>
<evidence type="ECO:0000313" key="3">
    <source>
        <dbReference type="Proteomes" id="UP000244913"/>
    </source>
</evidence>
<dbReference type="Proteomes" id="UP000244913">
    <property type="component" value="Unassembled WGS sequence"/>
</dbReference>
<comment type="caution">
    <text evidence="2">The sequence shown here is derived from an EMBL/GenBank/DDBJ whole genome shotgun (WGS) entry which is preliminary data.</text>
</comment>
<reference evidence="2 3" key="1">
    <citation type="submission" date="2018-04" db="EMBL/GenBank/DDBJ databases">
        <title>The genome sequence of Caulobacter sp. 736.</title>
        <authorList>
            <person name="Gao J."/>
            <person name="Sun J."/>
        </authorList>
    </citation>
    <scope>NUCLEOTIDE SEQUENCE [LARGE SCALE GENOMIC DNA]</scope>
    <source>
        <strain evidence="2 3">736</strain>
    </source>
</reference>
<gene>
    <name evidence="2" type="ORF">DDF65_25335</name>
</gene>
<accession>A0A2T9IVR3</accession>
<proteinExistence type="predicted"/>
<protein>
    <submittedName>
        <fullName evidence="2">Uncharacterized protein</fullName>
    </submittedName>
</protein>
<evidence type="ECO:0000313" key="2">
    <source>
        <dbReference type="EMBL" id="PVM70950.1"/>
    </source>
</evidence>
<dbReference type="EMBL" id="QDKP01000067">
    <property type="protein sequence ID" value="PVM70950.1"/>
    <property type="molecule type" value="Genomic_DNA"/>
</dbReference>
<keyword evidence="3" id="KW-1185">Reference proteome</keyword>